<evidence type="ECO:0000313" key="2">
    <source>
        <dbReference type="Proteomes" id="UP001314681"/>
    </source>
</evidence>
<dbReference type="RefSeq" id="WP_158352411.1">
    <property type="nucleotide sequence ID" value="NZ_JAHQCX010000006.1"/>
</dbReference>
<gene>
    <name evidence="1" type="ORF">KTH90_10725</name>
</gene>
<dbReference type="Proteomes" id="UP001314681">
    <property type="component" value="Unassembled WGS sequence"/>
</dbReference>
<accession>A0ABS6K7G7</accession>
<protein>
    <submittedName>
        <fullName evidence="1">Uncharacterized protein</fullName>
    </submittedName>
</protein>
<comment type="caution">
    <text evidence="1">The sequence shown here is derived from an EMBL/GenBank/DDBJ whole genome shotgun (WGS) entry which is preliminary data.</text>
</comment>
<proteinExistence type="predicted"/>
<sequence>MLKGELPIGFTMSLAMDLEAMNCYASLPEQKQEELISYVSQPGEGDEPKRRIDQVISQLHQHQLPDSFR</sequence>
<dbReference type="EMBL" id="JAHQCX010000006">
    <property type="protein sequence ID" value="MBU9726486.1"/>
    <property type="molecule type" value="Genomic_DNA"/>
</dbReference>
<keyword evidence="2" id="KW-1185">Reference proteome</keyword>
<name>A0ABS6K7G7_9FIRM</name>
<reference evidence="1 2" key="1">
    <citation type="submission" date="2021-06" db="EMBL/GenBank/DDBJ databases">
        <title>Description of novel taxa of the family Lachnospiraceae.</title>
        <authorList>
            <person name="Chaplin A.V."/>
            <person name="Sokolova S.R."/>
            <person name="Pikina A.P."/>
            <person name="Korzhanova M."/>
            <person name="Belova V."/>
            <person name="Korostin D."/>
            <person name="Efimov B.A."/>
        </authorList>
    </citation>
    <scope>NUCLEOTIDE SEQUENCE [LARGE SCALE GENOMIC DNA]</scope>
    <source>
        <strain evidence="1 2">ASD4241</strain>
    </source>
</reference>
<organism evidence="1 2">
    <name type="scientific">Diplocloster modestus</name>
    <dbReference type="NCBI Taxonomy" id="2850322"/>
    <lineage>
        <taxon>Bacteria</taxon>
        <taxon>Bacillati</taxon>
        <taxon>Bacillota</taxon>
        <taxon>Clostridia</taxon>
        <taxon>Lachnospirales</taxon>
        <taxon>Lachnospiraceae</taxon>
        <taxon>Diplocloster</taxon>
    </lineage>
</organism>
<evidence type="ECO:0000313" key="1">
    <source>
        <dbReference type="EMBL" id="MBU9726486.1"/>
    </source>
</evidence>